<evidence type="ECO:0000256" key="1">
    <source>
        <dbReference type="SAM" id="MobiDB-lite"/>
    </source>
</evidence>
<accession>A0A6A3I3P8</accession>
<dbReference type="Proteomes" id="UP000429607">
    <property type="component" value="Unassembled WGS sequence"/>
</dbReference>
<evidence type="ECO:0000313" key="2">
    <source>
        <dbReference type="EMBL" id="KAE8974924.1"/>
    </source>
</evidence>
<reference evidence="2 3" key="1">
    <citation type="submission" date="2018-09" db="EMBL/GenBank/DDBJ databases">
        <title>Genomic investigation of the strawberry pathogen Phytophthora fragariae indicates pathogenicity is determined by transcriptional variation in three key races.</title>
        <authorList>
            <person name="Adams T.M."/>
            <person name="Armitage A.D."/>
            <person name="Sobczyk M.K."/>
            <person name="Bates H.J."/>
            <person name="Dunwell J.M."/>
            <person name="Nellist C.F."/>
            <person name="Harrison R.J."/>
        </authorList>
    </citation>
    <scope>NUCLEOTIDE SEQUENCE [LARGE SCALE GENOMIC DNA]</scope>
    <source>
        <strain evidence="2 3">SCRP249</strain>
    </source>
</reference>
<proteinExistence type="predicted"/>
<protein>
    <submittedName>
        <fullName evidence="2">Uncharacterized protein</fullName>
    </submittedName>
</protein>
<evidence type="ECO:0000313" key="3">
    <source>
        <dbReference type="Proteomes" id="UP000429607"/>
    </source>
</evidence>
<feature type="compositionally biased region" description="Low complexity" evidence="1">
    <location>
        <begin position="118"/>
        <end position="139"/>
    </location>
</feature>
<organism evidence="2 3">
    <name type="scientific">Phytophthora rubi</name>
    <dbReference type="NCBI Taxonomy" id="129364"/>
    <lineage>
        <taxon>Eukaryota</taxon>
        <taxon>Sar</taxon>
        <taxon>Stramenopiles</taxon>
        <taxon>Oomycota</taxon>
        <taxon>Peronosporomycetes</taxon>
        <taxon>Peronosporales</taxon>
        <taxon>Peronosporaceae</taxon>
        <taxon>Phytophthora</taxon>
    </lineage>
</organism>
<comment type="caution">
    <text evidence="2">The sequence shown here is derived from an EMBL/GenBank/DDBJ whole genome shotgun (WGS) entry which is preliminary data.</text>
</comment>
<gene>
    <name evidence="2" type="ORF">PR001_g25856</name>
</gene>
<feature type="region of interest" description="Disordered" evidence="1">
    <location>
        <begin position="114"/>
        <end position="139"/>
    </location>
</feature>
<dbReference type="EMBL" id="QXFV01003654">
    <property type="protein sequence ID" value="KAE8974924.1"/>
    <property type="molecule type" value="Genomic_DNA"/>
</dbReference>
<dbReference type="AlphaFoldDB" id="A0A6A3I3P8"/>
<sequence>MLRSCRRYCCHGPAGGYKHITGDGSAVTVCRSAVTALPSRHSYTLELAHRNFANGVASMKVGKQDVDSCTYFLLDGSLNDDTSAADIEPTYVSGKTITDTLSLAADRSTACTPNFGGSITQHSSTSQTSQSSTTKEQSD</sequence>
<name>A0A6A3I3P8_9STRA</name>